<protein>
    <recommendedName>
        <fullName evidence="2">Histone deacetylase domain-containing protein</fullName>
    </recommendedName>
</protein>
<organism evidence="3 4">
    <name type="scientific">Symbiodinium natans</name>
    <dbReference type="NCBI Taxonomy" id="878477"/>
    <lineage>
        <taxon>Eukaryota</taxon>
        <taxon>Sar</taxon>
        <taxon>Alveolata</taxon>
        <taxon>Dinophyceae</taxon>
        <taxon>Suessiales</taxon>
        <taxon>Symbiodiniaceae</taxon>
        <taxon>Symbiodinium</taxon>
    </lineage>
</organism>
<dbReference type="Proteomes" id="UP000604046">
    <property type="component" value="Unassembled WGS sequence"/>
</dbReference>
<dbReference type="CDD" id="cd09993">
    <property type="entry name" value="HDAC_classIV"/>
    <property type="match status" value="1"/>
</dbReference>
<dbReference type="AlphaFoldDB" id="A0A812JS14"/>
<feature type="domain" description="Histone deacetylase" evidence="2">
    <location>
        <begin position="68"/>
        <end position="244"/>
    </location>
</feature>
<evidence type="ECO:0000256" key="1">
    <source>
        <dbReference type="ARBA" id="ARBA00022801"/>
    </source>
</evidence>
<dbReference type="GO" id="GO:0016787">
    <property type="term" value="F:hydrolase activity"/>
    <property type="evidence" value="ECO:0007669"/>
    <property type="project" value="UniProtKB-KW"/>
</dbReference>
<dbReference type="GO" id="GO:0040029">
    <property type="term" value="P:epigenetic regulation of gene expression"/>
    <property type="evidence" value="ECO:0007669"/>
    <property type="project" value="TreeGrafter"/>
</dbReference>
<dbReference type="OrthoDB" id="437693at2759"/>
<dbReference type="InterPro" id="IPR000286">
    <property type="entry name" value="HDACs"/>
</dbReference>
<dbReference type="GO" id="GO:0004407">
    <property type="term" value="F:histone deacetylase activity"/>
    <property type="evidence" value="ECO:0007669"/>
    <property type="project" value="InterPro"/>
</dbReference>
<proteinExistence type="predicted"/>
<evidence type="ECO:0000313" key="4">
    <source>
        <dbReference type="Proteomes" id="UP000604046"/>
    </source>
</evidence>
<dbReference type="InterPro" id="IPR023801">
    <property type="entry name" value="His_deacetylse_dom"/>
</dbReference>
<keyword evidence="1" id="KW-0378">Hydrolase</keyword>
<dbReference type="EMBL" id="CAJNDS010000525">
    <property type="protein sequence ID" value="CAE7215535.1"/>
    <property type="molecule type" value="Genomic_DNA"/>
</dbReference>
<keyword evidence="4" id="KW-1185">Reference proteome</keyword>
<dbReference type="PANTHER" id="PTHR10625">
    <property type="entry name" value="HISTONE DEACETYLASE HDAC1-RELATED"/>
    <property type="match status" value="1"/>
</dbReference>
<dbReference type="PANTHER" id="PTHR10625:SF19">
    <property type="entry name" value="HISTONE DEACETYLASE 12"/>
    <property type="match status" value="1"/>
</dbReference>
<reference evidence="3" key="1">
    <citation type="submission" date="2021-02" db="EMBL/GenBank/DDBJ databases">
        <authorList>
            <person name="Dougan E. K."/>
            <person name="Rhodes N."/>
            <person name="Thang M."/>
            <person name="Chan C."/>
        </authorList>
    </citation>
    <scope>NUCLEOTIDE SEQUENCE</scope>
</reference>
<comment type="caution">
    <text evidence="3">The sequence shown here is derived from an EMBL/GenBank/DDBJ whole genome shotgun (WGS) entry which is preliminary data.</text>
</comment>
<dbReference type="InterPro" id="IPR037138">
    <property type="entry name" value="His_deacetylse_dom_sf"/>
</dbReference>
<sequence length="271" mass="29655">MGQESIGELLLGFFQLWGKEVFEAKSPAPAAEGLCFFSSDWADMKLPTTHRFPIDKYRLTRCMLEDAGIRVVPGPLATFDEACLAHDQAYVQSIFGGEATDQMRRRVGFREAPMEAYVLRTLASLGATVAATRHCLTNGIWSGAVSGGTHHAFADSGEGFCVFNDIAVAARLAQREFQVSSILIIDLDVHQGNGTAGIFHGDSSVYTVSVHQKKGYPFSTRCASDLEVDLPDGCDDEHFLQALDPLRDLIYRAGRALCKSGDQRIELEPYA</sequence>
<dbReference type="Pfam" id="PF00850">
    <property type="entry name" value="Hist_deacetyl"/>
    <property type="match status" value="1"/>
</dbReference>
<evidence type="ECO:0000313" key="3">
    <source>
        <dbReference type="EMBL" id="CAE7215535.1"/>
    </source>
</evidence>
<name>A0A812JS14_9DINO</name>
<gene>
    <name evidence="3" type="ORF">SNAT2548_LOCUS7557</name>
</gene>
<dbReference type="PRINTS" id="PR01270">
    <property type="entry name" value="HDASUPER"/>
</dbReference>
<dbReference type="SUPFAM" id="SSF52768">
    <property type="entry name" value="Arginase/deacetylase"/>
    <property type="match status" value="1"/>
</dbReference>
<evidence type="ECO:0000259" key="2">
    <source>
        <dbReference type="Pfam" id="PF00850"/>
    </source>
</evidence>
<dbReference type="InterPro" id="IPR044150">
    <property type="entry name" value="HDAC_classIV"/>
</dbReference>
<accession>A0A812JS14</accession>
<dbReference type="InterPro" id="IPR023696">
    <property type="entry name" value="Ureohydrolase_dom_sf"/>
</dbReference>
<dbReference type="Gene3D" id="3.40.800.20">
    <property type="entry name" value="Histone deacetylase domain"/>
    <property type="match status" value="1"/>
</dbReference>